<comment type="caution">
    <text evidence="5">The sequence shown here is derived from an EMBL/GenBank/DDBJ whole genome shotgun (WGS) entry which is preliminary data.</text>
</comment>
<accession>A0A2C5YGQ1</accession>
<proteinExistence type="inferred from homology"/>
<feature type="domain" description="Carboxylesterase type B" evidence="4">
    <location>
        <begin position="28"/>
        <end position="375"/>
    </location>
</feature>
<keyword evidence="2 3" id="KW-0378">Hydrolase</keyword>
<dbReference type="STRING" id="1399860.A0A2C5YGQ1"/>
<evidence type="ECO:0000259" key="4">
    <source>
        <dbReference type="Pfam" id="PF00135"/>
    </source>
</evidence>
<comment type="similarity">
    <text evidence="1 3">Belongs to the type-B carboxylesterase/lipase family.</text>
</comment>
<dbReference type="Pfam" id="PF00135">
    <property type="entry name" value="COesterase"/>
    <property type="match status" value="1"/>
</dbReference>
<sequence length="504" mass="54812">MALPVILLGLLGSGLCCQPRAIFQLLTAKTTNGIITGHLLDDVPCVVEYLGIPYAQPPVGDLRFEAPQKLDATNGRYDAANFGHDCPHSAHTKPEYPQLTAQAQSIISYFSSPPGTKHSEDCLTLNIWSKATQGAHGSKKPVFVFFHGGAFAAGNTNSPFYNGKYLANAQNLVVITVNYRLGVFGFPGAPGETQNLGLRDQRLAVQWIHDNVESFGGDAGKITIAGQSAGGVSVDYWAYAYRQDPIAHGIIAHSGNALSFPGLSAQDAEEHWAVVVQAVGCVDNVNRMACMKRVEWKRILDAAATVKAVKSDSRLRPVPPFSPVPDDQVVFSNYTALNSNGSFAPLPILLGNNRDEDKYYAIAAYARGVIPTAKESADFVLNSFTRPVAQQAQARHDNGIPSWAYRYEADWDNTRLFPGSGAYHGVDLHMIFGASADVSGLATTLEQRGLTELMQYAWYLFCEDPWDGLTRIGWPRFGDGGNAMLILGHDDEQAGFELIQRDMQ</sequence>
<dbReference type="InterPro" id="IPR029058">
    <property type="entry name" value="AB_hydrolase_fold"/>
</dbReference>
<dbReference type="PANTHER" id="PTHR43918">
    <property type="entry name" value="ACETYLCHOLINESTERASE"/>
    <property type="match status" value="1"/>
</dbReference>
<evidence type="ECO:0000256" key="2">
    <source>
        <dbReference type="ARBA" id="ARBA00022801"/>
    </source>
</evidence>
<evidence type="ECO:0000313" key="5">
    <source>
        <dbReference type="EMBL" id="PHH66071.1"/>
    </source>
</evidence>
<dbReference type="GO" id="GO:0052689">
    <property type="term" value="F:carboxylic ester hydrolase activity"/>
    <property type="evidence" value="ECO:0007669"/>
    <property type="project" value="TreeGrafter"/>
</dbReference>
<protein>
    <recommendedName>
        <fullName evidence="3">Carboxylic ester hydrolase</fullName>
        <ecNumber evidence="3">3.1.1.-</ecNumber>
    </recommendedName>
</protein>
<dbReference type="PROSITE" id="PS00122">
    <property type="entry name" value="CARBOXYLESTERASE_B_1"/>
    <property type="match status" value="1"/>
</dbReference>
<keyword evidence="3" id="KW-0732">Signal</keyword>
<dbReference type="OrthoDB" id="408631at2759"/>
<name>A0A2C5YGQ1_9HYPO</name>
<gene>
    <name evidence="5" type="ORF">CDD81_596</name>
</gene>
<dbReference type="InterPro" id="IPR019826">
    <property type="entry name" value="Carboxylesterase_B_AS"/>
</dbReference>
<dbReference type="Proteomes" id="UP000226192">
    <property type="component" value="Unassembled WGS sequence"/>
</dbReference>
<reference evidence="5 6" key="1">
    <citation type="submission" date="2017-06" db="EMBL/GenBank/DDBJ databases">
        <title>Ant-infecting Ophiocordyceps genomes reveal a high diversity of potential behavioral manipulation genes and a possible major role for enterotoxins.</title>
        <authorList>
            <person name="De Bekker C."/>
            <person name="Evans H.C."/>
            <person name="Brachmann A."/>
            <person name="Hughes D.P."/>
        </authorList>
    </citation>
    <scope>NUCLEOTIDE SEQUENCE [LARGE SCALE GENOMIC DNA]</scope>
    <source>
        <strain evidence="5 6">Map64</strain>
    </source>
</reference>
<dbReference type="InterPro" id="IPR050654">
    <property type="entry name" value="AChE-related_enzymes"/>
</dbReference>
<feature type="chain" id="PRO_5011810422" description="Carboxylic ester hydrolase" evidence="3">
    <location>
        <begin position="17"/>
        <end position="504"/>
    </location>
</feature>
<dbReference type="InterPro" id="IPR002018">
    <property type="entry name" value="CarbesteraseB"/>
</dbReference>
<dbReference type="AlphaFoldDB" id="A0A2C5YGQ1"/>
<keyword evidence="6" id="KW-1185">Reference proteome</keyword>
<evidence type="ECO:0000313" key="6">
    <source>
        <dbReference type="Proteomes" id="UP000226192"/>
    </source>
</evidence>
<dbReference type="PANTHER" id="PTHR43918:SF4">
    <property type="entry name" value="CARBOXYLIC ESTER HYDROLASE"/>
    <property type="match status" value="1"/>
</dbReference>
<dbReference type="SUPFAM" id="SSF53474">
    <property type="entry name" value="alpha/beta-Hydrolases"/>
    <property type="match status" value="1"/>
</dbReference>
<feature type="signal peptide" evidence="3">
    <location>
        <begin position="1"/>
        <end position="16"/>
    </location>
</feature>
<organism evidence="5 6">
    <name type="scientific">Ophiocordyceps australis</name>
    <dbReference type="NCBI Taxonomy" id="1399860"/>
    <lineage>
        <taxon>Eukaryota</taxon>
        <taxon>Fungi</taxon>
        <taxon>Dikarya</taxon>
        <taxon>Ascomycota</taxon>
        <taxon>Pezizomycotina</taxon>
        <taxon>Sordariomycetes</taxon>
        <taxon>Hypocreomycetidae</taxon>
        <taxon>Hypocreales</taxon>
        <taxon>Ophiocordycipitaceae</taxon>
        <taxon>Ophiocordyceps</taxon>
    </lineage>
</organism>
<evidence type="ECO:0000256" key="3">
    <source>
        <dbReference type="RuleBase" id="RU361235"/>
    </source>
</evidence>
<dbReference type="EC" id="3.1.1.-" evidence="3"/>
<dbReference type="Gene3D" id="3.40.50.1820">
    <property type="entry name" value="alpha/beta hydrolase"/>
    <property type="match status" value="2"/>
</dbReference>
<dbReference type="EMBL" id="NJET01000011">
    <property type="protein sequence ID" value="PHH66071.1"/>
    <property type="molecule type" value="Genomic_DNA"/>
</dbReference>
<evidence type="ECO:0000256" key="1">
    <source>
        <dbReference type="ARBA" id="ARBA00005964"/>
    </source>
</evidence>